<reference evidence="15" key="1">
    <citation type="submission" date="2023-02" db="EMBL/GenBank/DDBJ databases">
        <title>Host association and intracellularity evolved multiple times independently in the Rickettsiales.</title>
        <authorList>
            <person name="Castelli M."/>
            <person name="Nardi T."/>
            <person name="Gammuto L."/>
            <person name="Bellinzona G."/>
            <person name="Sabaneyeva E."/>
            <person name="Potekhin A."/>
            <person name="Serra V."/>
            <person name="Petroni G."/>
            <person name="Sassera D."/>
        </authorList>
    </citation>
    <scope>NUCLEOTIDE SEQUENCE</scope>
    <source>
        <strain evidence="15">USBL-36I1</strain>
    </source>
</reference>
<keyword evidence="16" id="KW-1185">Reference proteome</keyword>
<dbReference type="PANTHER" id="PTHR30046:SF0">
    <property type="entry name" value="FLAGELLAR M-RING PROTEIN"/>
    <property type="match status" value="1"/>
</dbReference>
<organism evidence="15 16">
    <name type="scientific">Lyticum sinuosum</name>
    <dbReference type="NCBI Taxonomy" id="1332059"/>
    <lineage>
        <taxon>Bacteria</taxon>
        <taxon>Pseudomonadati</taxon>
        <taxon>Pseudomonadota</taxon>
        <taxon>Alphaproteobacteria</taxon>
        <taxon>Rickettsiales</taxon>
        <taxon>Lyticum</taxon>
    </lineage>
</organism>
<keyword evidence="8 9" id="KW-0975">Bacterial flagellum</keyword>
<dbReference type="EMBL" id="JARGYU010000002">
    <property type="protein sequence ID" value="MDZ5761293.1"/>
    <property type="molecule type" value="Genomic_DNA"/>
</dbReference>
<evidence type="ECO:0000313" key="15">
    <source>
        <dbReference type="EMBL" id="MDZ5761293.1"/>
    </source>
</evidence>
<protein>
    <recommendedName>
        <fullName evidence="9">Flagellar M-ring protein</fullName>
    </recommendedName>
</protein>
<gene>
    <name evidence="15" type="ORF">Lyticum_00463</name>
</gene>
<evidence type="ECO:0000256" key="5">
    <source>
        <dbReference type="ARBA" id="ARBA00022692"/>
    </source>
</evidence>
<sequence>MDFIKNLEKNKILALIVSSFLLIIIGISVFYTISNPSMVPLYNNLSPEDSSPVLSRLQAMGVKYDINGDGNQIMVPFDRALSLRMILAQEGLPMIHSQDGYEIFDKSSNVFGSSQFMNNVNLTRAMEGEIARTISSLTPIESARVHIVLPKRDLFSKIGPSPSASVVVKIKPGYQLNKKNINGIAHLMASAVPDLLMKNITILDQTGKKLQLELNEEEKDNISKEMLEYRENIETKIQNSIESIISKYVGEDKVKATVSANINFNKEMVNIEDFNPDRQVIRSKKSNNEENTEKDSGKNVTVANNVPNYNQYLNENGDPSKKHSSYSDITNFEISRTVTNKVMQWGNINNLSVAVIVDGSYQKDENGNQVYKQRSEEEMKKLYALSAKAAGIDENRGDTLEVINLPFEQKIQSDIENTNKNIIDDKKTFAKIVLIAFAFLVLGFVGLRPWILKFIRGKMLDIKLNQIKQNTLNENDNNQYNNDKKIDLSSIPDQFSRKILTNNNKSDNMSNIDNKAANINSINTEERNGSLKNLVKHLNDSVKSDQKIAMNAILWLLNSNNSEKE</sequence>
<dbReference type="InterPro" id="IPR013556">
    <property type="entry name" value="Flag_M-ring_C"/>
</dbReference>
<feature type="domain" description="Flagellar M-ring N-terminal" evidence="13">
    <location>
        <begin position="34"/>
        <end position="210"/>
    </location>
</feature>
<feature type="domain" description="Flagellar M-ring C-terminal" evidence="14">
    <location>
        <begin position="246"/>
        <end position="407"/>
    </location>
</feature>
<dbReference type="GO" id="GO:0005886">
    <property type="term" value="C:plasma membrane"/>
    <property type="evidence" value="ECO:0007669"/>
    <property type="project" value="UniProtKB-SubCell"/>
</dbReference>
<evidence type="ECO:0000256" key="2">
    <source>
        <dbReference type="ARBA" id="ARBA00004651"/>
    </source>
</evidence>
<dbReference type="PRINTS" id="PR01009">
    <property type="entry name" value="FLGMRINGFLIF"/>
</dbReference>
<comment type="similarity">
    <text evidence="3 9">Belongs to the FliF family.</text>
</comment>
<dbReference type="InterPro" id="IPR006182">
    <property type="entry name" value="FliF_N_dom"/>
</dbReference>
<feature type="transmembrane region" description="Helical" evidence="12">
    <location>
        <begin position="429"/>
        <end position="451"/>
    </location>
</feature>
<evidence type="ECO:0000256" key="3">
    <source>
        <dbReference type="ARBA" id="ARBA00007971"/>
    </source>
</evidence>
<keyword evidence="4" id="KW-1003">Cell membrane</keyword>
<feature type="transmembrane region" description="Helical" evidence="12">
    <location>
        <begin position="12"/>
        <end position="33"/>
    </location>
</feature>
<keyword evidence="15" id="KW-0969">Cilium</keyword>
<comment type="subcellular location">
    <subcellularLocation>
        <location evidence="1 9">Bacterial flagellum basal body</location>
    </subcellularLocation>
    <subcellularLocation>
        <location evidence="2">Cell membrane</location>
        <topology evidence="2">Multi-pass membrane protein</topology>
    </subcellularLocation>
</comment>
<evidence type="ECO:0000256" key="11">
    <source>
        <dbReference type="SAM" id="MobiDB-lite"/>
    </source>
</evidence>
<evidence type="ECO:0000256" key="6">
    <source>
        <dbReference type="ARBA" id="ARBA00022989"/>
    </source>
</evidence>
<dbReference type="NCBIfam" id="TIGR00206">
    <property type="entry name" value="fliF"/>
    <property type="match status" value="1"/>
</dbReference>
<evidence type="ECO:0000313" key="16">
    <source>
        <dbReference type="Proteomes" id="UP001289135"/>
    </source>
</evidence>
<dbReference type="GO" id="GO:0003774">
    <property type="term" value="F:cytoskeletal motor activity"/>
    <property type="evidence" value="ECO:0007669"/>
    <property type="project" value="InterPro"/>
</dbReference>
<keyword evidence="5 12" id="KW-0812">Transmembrane</keyword>
<evidence type="ECO:0000259" key="14">
    <source>
        <dbReference type="Pfam" id="PF08345"/>
    </source>
</evidence>
<dbReference type="Pfam" id="PF08345">
    <property type="entry name" value="YscJ_FliF_C"/>
    <property type="match status" value="1"/>
</dbReference>
<proteinExistence type="inferred from homology"/>
<evidence type="ECO:0000256" key="4">
    <source>
        <dbReference type="ARBA" id="ARBA00022475"/>
    </source>
</evidence>
<evidence type="ECO:0000259" key="13">
    <source>
        <dbReference type="Pfam" id="PF01514"/>
    </source>
</evidence>
<dbReference type="Gene3D" id="3.30.300.30">
    <property type="match status" value="1"/>
</dbReference>
<dbReference type="Proteomes" id="UP001289135">
    <property type="component" value="Unassembled WGS sequence"/>
</dbReference>
<evidence type="ECO:0000256" key="8">
    <source>
        <dbReference type="ARBA" id="ARBA00023143"/>
    </source>
</evidence>
<accession>A0AAE4VM46</accession>
<keyword evidence="7 12" id="KW-0472">Membrane</keyword>
<evidence type="ECO:0000256" key="9">
    <source>
        <dbReference type="PIRNR" id="PIRNR004862"/>
    </source>
</evidence>
<dbReference type="InterPro" id="IPR000067">
    <property type="entry name" value="FlgMring_FliF"/>
</dbReference>
<comment type="function">
    <text evidence="9">The M ring may be actively involved in energy transduction.</text>
</comment>
<dbReference type="RefSeq" id="WP_322498722.1">
    <property type="nucleotide sequence ID" value="NZ_JARGYU010000002.1"/>
</dbReference>
<feature type="region of interest" description="Disordered" evidence="11">
    <location>
        <begin position="282"/>
        <end position="303"/>
    </location>
</feature>
<feature type="compositionally biased region" description="Basic and acidic residues" evidence="11">
    <location>
        <begin position="282"/>
        <end position="297"/>
    </location>
</feature>
<dbReference type="InterPro" id="IPR045851">
    <property type="entry name" value="AMP-bd_C_sf"/>
</dbReference>
<dbReference type="GO" id="GO:0071973">
    <property type="term" value="P:bacterial-type flagellum-dependent cell motility"/>
    <property type="evidence" value="ECO:0007669"/>
    <property type="project" value="InterPro"/>
</dbReference>
<keyword evidence="6 12" id="KW-1133">Transmembrane helix</keyword>
<dbReference type="AlphaFoldDB" id="A0AAE4VM46"/>
<dbReference type="InterPro" id="IPR043427">
    <property type="entry name" value="YscJ/FliF"/>
</dbReference>
<keyword evidence="15" id="KW-0966">Cell projection</keyword>
<keyword evidence="15" id="KW-0282">Flagellum</keyword>
<evidence type="ECO:0000256" key="7">
    <source>
        <dbReference type="ARBA" id="ARBA00023136"/>
    </source>
</evidence>
<keyword evidence="10" id="KW-0175">Coiled coil</keyword>
<comment type="caution">
    <text evidence="15">The sequence shown here is derived from an EMBL/GenBank/DDBJ whole genome shotgun (WGS) entry which is preliminary data.</text>
</comment>
<dbReference type="PIRSF" id="PIRSF004862">
    <property type="entry name" value="FliF"/>
    <property type="match status" value="1"/>
</dbReference>
<dbReference type="Pfam" id="PF01514">
    <property type="entry name" value="YscJ_FliF"/>
    <property type="match status" value="1"/>
</dbReference>
<dbReference type="GO" id="GO:0009431">
    <property type="term" value="C:bacterial-type flagellum basal body, MS ring"/>
    <property type="evidence" value="ECO:0007669"/>
    <property type="project" value="InterPro"/>
</dbReference>
<name>A0AAE4VM46_9RICK</name>
<evidence type="ECO:0000256" key="12">
    <source>
        <dbReference type="SAM" id="Phobius"/>
    </source>
</evidence>
<feature type="coiled-coil region" evidence="10">
    <location>
        <begin position="212"/>
        <end position="239"/>
    </location>
</feature>
<evidence type="ECO:0000256" key="10">
    <source>
        <dbReference type="SAM" id="Coils"/>
    </source>
</evidence>
<dbReference type="PANTHER" id="PTHR30046">
    <property type="entry name" value="FLAGELLAR M-RING PROTEIN"/>
    <property type="match status" value="1"/>
</dbReference>
<evidence type="ECO:0000256" key="1">
    <source>
        <dbReference type="ARBA" id="ARBA00004117"/>
    </source>
</evidence>